<protein>
    <submittedName>
        <fullName evidence="2">Uncharacterized protein</fullName>
    </submittedName>
</protein>
<keyword evidence="3" id="KW-1185">Reference proteome</keyword>
<keyword evidence="1" id="KW-0812">Transmembrane</keyword>
<evidence type="ECO:0000313" key="2">
    <source>
        <dbReference type="EMBL" id="RAO78895.1"/>
    </source>
</evidence>
<dbReference type="AlphaFoldDB" id="A0A328PGF4"/>
<dbReference type="RefSeq" id="WP_112094083.1">
    <property type="nucleotide sequence ID" value="NZ_QLOE01000006.1"/>
</dbReference>
<comment type="caution">
    <text evidence="2">The sequence shown here is derived from an EMBL/GenBank/DDBJ whole genome shotgun (WGS) entry which is preliminary data.</text>
</comment>
<organism evidence="2 3">
    <name type="scientific">Methanothermobacter tenebrarum</name>
    <dbReference type="NCBI Taxonomy" id="680118"/>
    <lineage>
        <taxon>Archaea</taxon>
        <taxon>Methanobacteriati</taxon>
        <taxon>Methanobacteriota</taxon>
        <taxon>Methanomada group</taxon>
        <taxon>Methanobacteria</taxon>
        <taxon>Methanobacteriales</taxon>
        <taxon>Methanobacteriaceae</taxon>
        <taxon>Methanothermobacter</taxon>
    </lineage>
</organism>
<dbReference type="EMBL" id="QLOE01000006">
    <property type="protein sequence ID" value="RAO78895.1"/>
    <property type="molecule type" value="Genomic_DNA"/>
</dbReference>
<proteinExistence type="predicted"/>
<dbReference type="OrthoDB" id="76596at2157"/>
<evidence type="ECO:0000313" key="3">
    <source>
        <dbReference type="Proteomes" id="UP000249782"/>
    </source>
</evidence>
<accession>A0A328PGF4</accession>
<sequence>MMRKIVPLLALIVLVSVIGAGAVTAQEDDVDQTGESDLAVDVMLTDSEGNPIDNATVGDEVVGVVEAANLGPDDATGVVVELWEEGFGNPDVENIVNWWAVSWDGINWIESDPSFDPVEGIWDIGNMPAGDIYALLIGFTAKTAGPGILGAGIEGDQYEPDLTNNEDEYVIDIIGPVTPSVTASAEKVPMQPTGAPLALAILSVLMTLGGLIIPKIK</sequence>
<gene>
    <name evidence="2" type="ORF">DPC56_05560</name>
</gene>
<dbReference type="Proteomes" id="UP000249782">
    <property type="component" value="Unassembled WGS sequence"/>
</dbReference>
<keyword evidence="1" id="KW-0472">Membrane</keyword>
<feature type="transmembrane region" description="Helical" evidence="1">
    <location>
        <begin position="194"/>
        <end position="213"/>
    </location>
</feature>
<keyword evidence="1" id="KW-1133">Transmembrane helix</keyword>
<name>A0A328PGF4_9EURY</name>
<evidence type="ECO:0000256" key="1">
    <source>
        <dbReference type="SAM" id="Phobius"/>
    </source>
</evidence>
<reference evidence="2 3" key="1">
    <citation type="submission" date="2018-06" db="EMBL/GenBank/DDBJ databases">
        <title>Draft genome sequence of hyperthermophilic methanogen Methanothermobacter tenebrarum sp. MCM-B 1447.</title>
        <authorList>
            <person name="Pore S.D."/>
            <person name="Dagar S."/>
            <person name="Dhakephalkar P.K."/>
        </authorList>
    </citation>
    <scope>NUCLEOTIDE SEQUENCE [LARGE SCALE GENOMIC DNA]</scope>
    <source>
        <strain evidence="2 3">MCM B 1447</strain>
    </source>
</reference>